<evidence type="ECO:0000313" key="4">
    <source>
        <dbReference type="Proteomes" id="UP000070058"/>
    </source>
</evidence>
<comment type="caution">
    <text evidence="3">The sequence shown here is derived from an EMBL/GenBank/DDBJ whole genome shotgun (WGS) entry which is preliminary data.</text>
</comment>
<evidence type="ECO:0000256" key="2">
    <source>
        <dbReference type="SAM" id="SignalP"/>
    </source>
</evidence>
<evidence type="ECO:0008006" key="5">
    <source>
        <dbReference type="Google" id="ProtNLM"/>
    </source>
</evidence>
<protein>
    <recommendedName>
        <fullName evidence="5">Porin</fullName>
    </recommendedName>
</protein>
<evidence type="ECO:0000313" key="3">
    <source>
        <dbReference type="EMBL" id="KXU38209.1"/>
    </source>
</evidence>
<proteinExistence type="predicted"/>
<dbReference type="Gene3D" id="2.40.160.10">
    <property type="entry name" value="Porin"/>
    <property type="match status" value="1"/>
</dbReference>
<dbReference type="Pfam" id="PF07396">
    <property type="entry name" value="Porin_O_P"/>
    <property type="match status" value="1"/>
</dbReference>
<feature type="chain" id="PRO_5007489652" description="Porin" evidence="2">
    <location>
        <begin position="32"/>
        <end position="497"/>
    </location>
</feature>
<feature type="coiled-coil region" evidence="1">
    <location>
        <begin position="49"/>
        <end position="76"/>
    </location>
</feature>
<gene>
    <name evidence="3" type="ORF">AXK11_01025</name>
</gene>
<dbReference type="RefSeq" id="WP_082780697.1">
    <property type="nucleotide sequence ID" value="NZ_LSZQ01000003.1"/>
</dbReference>
<dbReference type="EMBL" id="LSZQ01000003">
    <property type="protein sequence ID" value="KXU38209.1"/>
    <property type="molecule type" value="Genomic_DNA"/>
</dbReference>
<name>A0A139SUE1_9BACT</name>
<dbReference type="SUPFAM" id="SSF56935">
    <property type="entry name" value="Porins"/>
    <property type="match status" value="1"/>
</dbReference>
<dbReference type="Proteomes" id="UP000070058">
    <property type="component" value="Unassembled WGS sequence"/>
</dbReference>
<dbReference type="InterPro" id="IPR023614">
    <property type="entry name" value="Porin_dom_sf"/>
</dbReference>
<dbReference type="STRING" id="1548207.AXK11_01025"/>
<feature type="signal peptide" evidence="2">
    <location>
        <begin position="1"/>
        <end position="31"/>
    </location>
</feature>
<reference evidence="4" key="1">
    <citation type="submission" date="2016-02" db="EMBL/GenBank/DDBJ databases">
        <authorList>
            <person name="Sanders J.G."/>
            <person name="Lin J.Y."/>
            <person name="Wertz J.T."/>
            <person name="Russell J.A."/>
            <person name="Moreau C.S."/>
            <person name="Powell S."/>
        </authorList>
    </citation>
    <scope>NUCLEOTIDE SEQUENCE [LARGE SCALE GENOMIC DNA]</scope>
    <source>
        <strain evidence="4">CAG34</strain>
    </source>
</reference>
<dbReference type="AlphaFoldDB" id="A0A139SUE1"/>
<sequence length="497" mass="52256">MKYPSFFPNLRTAALAGAVLASTFGGSAARAADGDATPAAATSSAVPDNAQLLRLIEAQARQIEQLEARLAALAERGAEATPRAPTTAGAAAPAATKILYPSEVSNRVEALEKQAAGQPKINWSRGAAPQFTSADGSLSFRPRGRVLIDFSGTGGSRFGGLNNSGTEVRSLRLGFEGKYNQIRWELEGDFADNTTAWKGAYVAFGHKLFGNSADLTVGNRLHDLGIDGASGMPSVPFQDRNVVALALQPASGTFGVGITERVGGDNWHASLGVTGNDLSNPGDNNDTLTYRARAHYNPVKGKNGTVHLGAWGTYEDFAPGQGSIVRNWAIGGHFNDNVKTRAGALAGATSASAYGVELGGFRGPFWAYGEYGRREVKSAVGARDYDAYAVSAGWFLSGATPAYNASTGTWGGAKVAHPVTSGGAGAWELKARYESLDYGKLPGGGEGDAWTVGVNWYLNNYSRVLFDAVLWDTDNRSGSYLGADDGYTINTRLQLTF</sequence>
<accession>A0A139SUE1</accession>
<evidence type="ECO:0000256" key="1">
    <source>
        <dbReference type="SAM" id="Coils"/>
    </source>
</evidence>
<keyword evidence="4" id="KW-1185">Reference proteome</keyword>
<keyword evidence="1" id="KW-0175">Coiled coil</keyword>
<dbReference type="OrthoDB" id="9807854at2"/>
<organism evidence="3 4">
    <name type="scientific">Cephaloticoccus primus</name>
    <dbReference type="NCBI Taxonomy" id="1548207"/>
    <lineage>
        <taxon>Bacteria</taxon>
        <taxon>Pseudomonadati</taxon>
        <taxon>Verrucomicrobiota</taxon>
        <taxon>Opitutia</taxon>
        <taxon>Opitutales</taxon>
        <taxon>Opitutaceae</taxon>
        <taxon>Cephaloticoccus</taxon>
    </lineage>
</organism>
<dbReference type="InterPro" id="IPR010870">
    <property type="entry name" value="Porin_O/P"/>
</dbReference>
<keyword evidence="2" id="KW-0732">Signal</keyword>